<feature type="transmembrane region" description="Helical" evidence="2">
    <location>
        <begin position="138"/>
        <end position="165"/>
    </location>
</feature>
<keyword evidence="2" id="KW-1133">Transmembrane helix</keyword>
<feature type="transmembrane region" description="Helical" evidence="2">
    <location>
        <begin position="221"/>
        <end position="240"/>
    </location>
</feature>
<reference evidence="3 4" key="1">
    <citation type="submission" date="2019-03" db="EMBL/GenBank/DDBJ databases">
        <title>Genomics of glacier-inhabiting Cryobacterium strains.</title>
        <authorList>
            <person name="Liu Q."/>
            <person name="Xin Y.-H."/>
        </authorList>
    </citation>
    <scope>NUCLEOTIDE SEQUENCE [LARGE SCALE GENOMIC DNA]</scope>
    <source>
        <strain evidence="3 4">Sr39</strain>
    </source>
</reference>
<dbReference type="RefSeq" id="WP_134512952.1">
    <property type="nucleotide sequence ID" value="NZ_SOHJ01000002.1"/>
</dbReference>
<sequence>MSLENTPPTTPPNPFQAGSIPPTPTPTAPGQPAVNSEPAQPALTQANPYAGPAGQPLAQGPSGPNAFSVIAPGAWRGAVASAGIGYGAAFVVALLTVALTGLLTGWEMFSAGWLVSGPVQLVAMATFGQLGASTEVDYIISFAASVTVGVLPLLVFAALLVGSYLSSRFVGRGVWQGSSVLILSAVSGLTLAIGVTVLAAVLPVRFPDLQLDIPVGSTSAASVGSFLGALVIGFTVSYVARLQATDGWSRLLARATWLPWGTVRIASLHLGAFIAVLAVVLAILTPLSEADEYVGVLPVFLLTFAINAVVIGMLGAFSADLSDLDRVLASLGGASNEQTKQNLSVFSEGITGYIWLIVLLALILAVAASLLLAVRRNRVRPAPLSWLATIATYLVFGLVLQLLGSALVTASMTAPENASASGTFGPAAWTFLIFALWGAAIEALTRFVAPVILAYATPGAIGALVKLSGQERLLPVVPTAPLAPVRTVAAGAALPETEVAYGIDPITGYPVTTDVTAAGQPGAVPLPFATSTMSPATAKRVKIGAIIVGAAALLIIAASVAGGIVRSSVFGPQNVATAYLDALEKGNASTALKLLGSSADAGDGLLSNEIFGLATDRIEDAAISDITITEDVAQIEVHFKQGGVSDSAVLKLTRTSTDWLVADNWSILNAEPGQIDVYVPTRLGDVELEANGLSIGTTKDDGLTLPAFPGTYEVAIPATDYFEESSVTYVVSGLLGGYGEFESSDDAFTANPTAEYEAAALAAVNTLITTCLAEGEAASDDCPNMGYISSYYSNVVYTLVTAPDLTVDLSYEDGGLTVSSDTYGVVNMEYDVDYGFSTEIRHETTENYLTISAEVNVVDGEVVVTSLY</sequence>
<organism evidence="3 4">
    <name type="scientific">Cryobacterium suzukii</name>
    <dbReference type="NCBI Taxonomy" id="1259198"/>
    <lineage>
        <taxon>Bacteria</taxon>
        <taxon>Bacillati</taxon>
        <taxon>Actinomycetota</taxon>
        <taxon>Actinomycetes</taxon>
        <taxon>Micrococcales</taxon>
        <taxon>Microbacteriaceae</taxon>
        <taxon>Cryobacterium</taxon>
    </lineage>
</organism>
<evidence type="ECO:0000256" key="1">
    <source>
        <dbReference type="SAM" id="MobiDB-lite"/>
    </source>
</evidence>
<feature type="transmembrane region" description="Helical" evidence="2">
    <location>
        <begin position="543"/>
        <end position="565"/>
    </location>
</feature>
<dbReference type="OrthoDB" id="5181884at2"/>
<keyword evidence="4" id="KW-1185">Reference proteome</keyword>
<keyword evidence="2" id="KW-0472">Membrane</keyword>
<comment type="caution">
    <text evidence="3">The sequence shown here is derived from an EMBL/GenBank/DDBJ whole genome shotgun (WGS) entry which is preliminary data.</text>
</comment>
<proteinExistence type="predicted"/>
<feature type="transmembrane region" description="Helical" evidence="2">
    <location>
        <begin position="177"/>
        <end position="201"/>
    </location>
</feature>
<dbReference type="Proteomes" id="UP000298170">
    <property type="component" value="Unassembled WGS sequence"/>
</dbReference>
<keyword evidence="2" id="KW-0812">Transmembrane</keyword>
<feature type="transmembrane region" description="Helical" evidence="2">
    <location>
        <begin position="296"/>
        <end position="317"/>
    </location>
</feature>
<evidence type="ECO:0000313" key="3">
    <source>
        <dbReference type="EMBL" id="TFD62597.1"/>
    </source>
</evidence>
<feature type="region of interest" description="Disordered" evidence="1">
    <location>
        <begin position="1"/>
        <end position="60"/>
    </location>
</feature>
<accession>A0A4R9AI19</accession>
<dbReference type="AlphaFoldDB" id="A0A4R9AI19"/>
<protein>
    <submittedName>
        <fullName evidence="3">Uncharacterized protein</fullName>
    </submittedName>
</protein>
<evidence type="ECO:0000256" key="2">
    <source>
        <dbReference type="SAM" id="Phobius"/>
    </source>
</evidence>
<feature type="transmembrane region" description="Helical" evidence="2">
    <location>
        <begin position="111"/>
        <end position="132"/>
    </location>
</feature>
<gene>
    <name evidence="3" type="ORF">E3T39_01205</name>
</gene>
<feature type="transmembrane region" description="Helical" evidence="2">
    <location>
        <begin position="420"/>
        <end position="441"/>
    </location>
</feature>
<dbReference type="EMBL" id="SOHJ01000002">
    <property type="protein sequence ID" value="TFD62597.1"/>
    <property type="molecule type" value="Genomic_DNA"/>
</dbReference>
<feature type="transmembrane region" description="Helical" evidence="2">
    <location>
        <begin position="261"/>
        <end position="284"/>
    </location>
</feature>
<feature type="transmembrane region" description="Helical" evidence="2">
    <location>
        <begin position="386"/>
        <end position="408"/>
    </location>
</feature>
<evidence type="ECO:0000313" key="4">
    <source>
        <dbReference type="Proteomes" id="UP000298170"/>
    </source>
</evidence>
<name>A0A4R9AI19_9MICO</name>
<feature type="transmembrane region" description="Helical" evidence="2">
    <location>
        <begin position="84"/>
        <end position="104"/>
    </location>
</feature>
<feature type="compositionally biased region" description="Polar residues" evidence="1">
    <location>
        <begin position="33"/>
        <end position="47"/>
    </location>
</feature>
<feature type="transmembrane region" description="Helical" evidence="2">
    <location>
        <begin position="353"/>
        <end position="374"/>
    </location>
</feature>